<name>A0ABW2DSA8_9BACT</name>
<dbReference type="EMBL" id="JBHSYQ010000016">
    <property type="protein sequence ID" value="MFC6999569.1"/>
    <property type="molecule type" value="Genomic_DNA"/>
</dbReference>
<reference evidence="2" key="1">
    <citation type="journal article" date="2019" name="Int. J. Syst. Evol. Microbiol.">
        <title>The Global Catalogue of Microorganisms (GCM) 10K type strain sequencing project: providing services to taxonomists for standard genome sequencing and annotation.</title>
        <authorList>
            <consortium name="The Broad Institute Genomics Platform"/>
            <consortium name="The Broad Institute Genome Sequencing Center for Infectious Disease"/>
            <person name="Wu L."/>
            <person name="Ma J."/>
        </authorList>
    </citation>
    <scope>NUCLEOTIDE SEQUENCE [LARGE SCALE GENOMIC DNA]</scope>
    <source>
        <strain evidence="2">CGMCC 4.7393</strain>
    </source>
</reference>
<dbReference type="Proteomes" id="UP001596405">
    <property type="component" value="Unassembled WGS sequence"/>
</dbReference>
<gene>
    <name evidence="1" type="ORF">ACFQHR_18175</name>
</gene>
<protein>
    <recommendedName>
        <fullName evidence="3">STAS/SEC14 domain-containing protein</fullName>
    </recommendedName>
</protein>
<proteinExistence type="predicted"/>
<keyword evidence="2" id="KW-1185">Reference proteome</keyword>
<evidence type="ECO:0000313" key="1">
    <source>
        <dbReference type="EMBL" id="MFC6999569.1"/>
    </source>
</evidence>
<organism evidence="1 2">
    <name type="scientific">Rufibacter roseus</name>
    <dbReference type="NCBI Taxonomy" id="1567108"/>
    <lineage>
        <taxon>Bacteria</taxon>
        <taxon>Pseudomonadati</taxon>
        <taxon>Bacteroidota</taxon>
        <taxon>Cytophagia</taxon>
        <taxon>Cytophagales</taxon>
        <taxon>Hymenobacteraceae</taxon>
        <taxon>Rufibacter</taxon>
    </lineage>
</organism>
<accession>A0ABW2DSA8</accession>
<evidence type="ECO:0000313" key="2">
    <source>
        <dbReference type="Proteomes" id="UP001596405"/>
    </source>
</evidence>
<comment type="caution">
    <text evidence="1">The sequence shown here is derived from an EMBL/GenBank/DDBJ whole genome shotgun (WGS) entry which is preliminary data.</text>
</comment>
<dbReference type="RefSeq" id="WP_153042167.1">
    <property type="nucleotide sequence ID" value="NZ_JBHSYQ010000016.1"/>
</dbReference>
<sequence length="142" mass="15882">MSDNFTQVLYSSSIVEMVYYPDQKIIGAKYGILNGFPEDEIMAAIAAFEKAFSTLEIHFLLLDSSKAIIRWKDEELAYVTKLIAEACQDVGVGKVALVNSPSLLTEDSVRLAITQLLDKQSFPFSFKDFNSTTRAISWLTAR</sequence>
<evidence type="ECO:0008006" key="3">
    <source>
        <dbReference type="Google" id="ProtNLM"/>
    </source>
</evidence>